<feature type="binding site" evidence="6">
    <location>
        <begin position="29"/>
        <end position="32"/>
    </location>
    <ligand>
        <name>substrate</name>
    </ligand>
</feature>
<dbReference type="InterPro" id="IPR013078">
    <property type="entry name" value="His_Pase_superF_clade-1"/>
</dbReference>
<evidence type="ECO:0000256" key="4">
    <source>
        <dbReference type="ARBA" id="ARBA00023152"/>
    </source>
</evidence>
<dbReference type="GO" id="GO:0006096">
    <property type="term" value="P:glycolytic process"/>
    <property type="evidence" value="ECO:0007669"/>
    <property type="project" value="UniProtKB-KW"/>
</dbReference>
<accession>A0A1G9S6N1</accession>
<dbReference type="GO" id="GO:0004619">
    <property type="term" value="F:phosphoglycerate mutase activity"/>
    <property type="evidence" value="ECO:0007669"/>
    <property type="project" value="UniProtKB-EC"/>
</dbReference>
<keyword evidence="4" id="KW-0324">Glycolysis</keyword>
<evidence type="ECO:0000256" key="1">
    <source>
        <dbReference type="ARBA" id="ARBA00006717"/>
    </source>
</evidence>
<dbReference type="OrthoDB" id="9781415at2"/>
<evidence type="ECO:0000256" key="6">
    <source>
        <dbReference type="PIRSR" id="PIRSR613078-2"/>
    </source>
</evidence>
<dbReference type="CDD" id="cd07067">
    <property type="entry name" value="HP_PGM_like"/>
    <property type="match status" value="1"/>
</dbReference>
<reference evidence="9" key="1">
    <citation type="submission" date="2016-10" db="EMBL/GenBank/DDBJ databases">
        <authorList>
            <person name="Varghese N."/>
            <person name="Submissions S."/>
        </authorList>
    </citation>
    <scope>NUCLEOTIDE SEQUENCE [LARGE SCALE GENOMIC DNA]</scope>
    <source>
        <strain evidence="9">BL47</strain>
    </source>
</reference>
<dbReference type="GO" id="GO:0006094">
    <property type="term" value="P:gluconeogenesis"/>
    <property type="evidence" value="ECO:0007669"/>
    <property type="project" value="UniProtKB-KW"/>
</dbReference>
<sequence length="155" mass="16896">MRLSTSCALALETLGQPEVRPRLCEALVERDYGELSGLDRAQACERWPPDRIERWRRSYADAPPGGESLRDTAARVMLGYVREILPAAMNGTTLVVAHGNSLRALVMALDGLTPDAVEDLELPTCAMRLYTLAPDTTVLSRTCLEPTLQAVDGGN</sequence>
<evidence type="ECO:0000256" key="5">
    <source>
        <dbReference type="ARBA" id="ARBA00023235"/>
    </source>
</evidence>
<evidence type="ECO:0000256" key="7">
    <source>
        <dbReference type="PIRSR" id="PIRSR613078-3"/>
    </source>
</evidence>
<keyword evidence="3" id="KW-0312">Gluconeogenesis</keyword>
<proteinExistence type="inferred from homology"/>
<dbReference type="Gene3D" id="3.40.50.1240">
    <property type="entry name" value="Phosphoglycerate mutase-like"/>
    <property type="match status" value="1"/>
</dbReference>
<dbReference type="PANTHER" id="PTHR11931">
    <property type="entry name" value="PHOSPHOGLYCERATE MUTASE"/>
    <property type="match status" value="1"/>
</dbReference>
<evidence type="ECO:0000313" key="9">
    <source>
        <dbReference type="Proteomes" id="UP000198704"/>
    </source>
</evidence>
<dbReference type="InterPro" id="IPR005952">
    <property type="entry name" value="Phosphogly_mut1"/>
</dbReference>
<dbReference type="EC" id="5.4.2.11" evidence="2"/>
<evidence type="ECO:0000313" key="8">
    <source>
        <dbReference type="EMBL" id="SDM31169.1"/>
    </source>
</evidence>
<gene>
    <name evidence="8" type="ORF">SAMN05216360_101515</name>
</gene>
<dbReference type="AlphaFoldDB" id="A0A1G9S6N1"/>
<keyword evidence="9" id="KW-1185">Reference proteome</keyword>
<dbReference type="Proteomes" id="UP000198704">
    <property type="component" value="Unassembled WGS sequence"/>
</dbReference>
<dbReference type="EMBL" id="FNHS01000001">
    <property type="protein sequence ID" value="SDM31169.1"/>
    <property type="molecule type" value="Genomic_DNA"/>
</dbReference>
<protein>
    <recommendedName>
        <fullName evidence="2">phosphoglycerate mutase (2,3-diphosphoglycerate-dependent)</fullName>
        <ecNumber evidence="2">5.4.2.11</ecNumber>
    </recommendedName>
</protein>
<comment type="similarity">
    <text evidence="1">Belongs to the phosphoglycerate mutase family. BPG-dependent PGAM subfamily.</text>
</comment>
<dbReference type="Pfam" id="PF00300">
    <property type="entry name" value="His_Phos_1"/>
    <property type="match status" value="1"/>
</dbReference>
<feature type="site" description="Transition state stabilizer" evidence="7">
    <location>
        <position position="98"/>
    </location>
</feature>
<feature type="binding site" evidence="6">
    <location>
        <begin position="99"/>
        <end position="100"/>
    </location>
    <ligand>
        <name>substrate</name>
    </ligand>
</feature>
<feature type="binding site" evidence="6">
    <location>
        <begin position="56"/>
        <end position="57"/>
    </location>
    <ligand>
        <name>substrate</name>
    </ligand>
</feature>
<keyword evidence="5" id="KW-0413">Isomerase</keyword>
<dbReference type="InterPro" id="IPR029033">
    <property type="entry name" value="His_PPase_superfam"/>
</dbReference>
<dbReference type="SUPFAM" id="SSF53254">
    <property type="entry name" value="Phosphoglycerate mutase-like"/>
    <property type="match status" value="1"/>
</dbReference>
<dbReference type="STRING" id="582672.SAMN05216360_101515"/>
<evidence type="ECO:0000256" key="3">
    <source>
        <dbReference type="ARBA" id="ARBA00022432"/>
    </source>
</evidence>
<organism evidence="8 9">
    <name type="scientific">Methylobacterium phyllostachyos</name>
    <dbReference type="NCBI Taxonomy" id="582672"/>
    <lineage>
        <taxon>Bacteria</taxon>
        <taxon>Pseudomonadati</taxon>
        <taxon>Pseudomonadota</taxon>
        <taxon>Alphaproteobacteria</taxon>
        <taxon>Hyphomicrobiales</taxon>
        <taxon>Methylobacteriaceae</taxon>
        <taxon>Methylobacterium</taxon>
    </lineage>
</organism>
<name>A0A1G9S6N1_9HYPH</name>
<evidence type="ECO:0000256" key="2">
    <source>
        <dbReference type="ARBA" id="ARBA00012028"/>
    </source>
</evidence>